<reference evidence="6" key="2">
    <citation type="journal article" date="2021" name="PeerJ">
        <title>Extensive microbial diversity within the chicken gut microbiome revealed by metagenomics and culture.</title>
        <authorList>
            <person name="Gilroy R."/>
            <person name="Ravi A."/>
            <person name="Getino M."/>
            <person name="Pursley I."/>
            <person name="Horton D.L."/>
            <person name="Alikhan N.F."/>
            <person name="Baker D."/>
            <person name="Gharbi K."/>
            <person name="Hall N."/>
            <person name="Watson M."/>
            <person name="Adriaenssens E.M."/>
            <person name="Foster-Nyarko E."/>
            <person name="Jarju S."/>
            <person name="Secka A."/>
            <person name="Antonio M."/>
            <person name="Oren A."/>
            <person name="Chaudhuri R.R."/>
            <person name="La Ragione R."/>
            <person name="Hildebrand F."/>
            <person name="Pallen M.J."/>
        </authorList>
    </citation>
    <scope>NUCLEOTIDE SEQUENCE</scope>
    <source>
        <strain evidence="6">17213</strain>
    </source>
</reference>
<dbReference type="SMART" id="SM00079">
    <property type="entry name" value="PBPe"/>
    <property type="match status" value="1"/>
</dbReference>
<dbReference type="EMBL" id="JADINH010000113">
    <property type="protein sequence ID" value="MBO8415795.1"/>
    <property type="molecule type" value="Genomic_DNA"/>
</dbReference>
<keyword evidence="2 3" id="KW-0732">Signal</keyword>
<dbReference type="PANTHER" id="PTHR35936">
    <property type="entry name" value="MEMBRANE-BOUND LYTIC MUREIN TRANSGLYCOSYLASE F"/>
    <property type="match status" value="1"/>
</dbReference>
<reference evidence="6" key="1">
    <citation type="submission" date="2020-10" db="EMBL/GenBank/DDBJ databases">
        <authorList>
            <person name="Gilroy R."/>
        </authorList>
    </citation>
    <scope>NUCLEOTIDE SEQUENCE</scope>
    <source>
        <strain evidence="6">17213</strain>
    </source>
</reference>
<dbReference type="InterPro" id="IPR001320">
    <property type="entry name" value="Iontro_rcpt_C"/>
</dbReference>
<feature type="chain" id="PRO_5039480908" evidence="3">
    <location>
        <begin position="23"/>
        <end position="250"/>
    </location>
</feature>
<organism evidence="6 7">
    <name type="scientific">Candidatus Avisuccinivibrio stercorigallinarum</name>
    <dbReference type="NCBI Taxonomy" id="2840704"/>
    <lineage>
        <taxon>Bacteria</taxon>
        <taxon>Pseudomonadati</taxon>
        <taxon>Pseudomonadota</taxon>
        <taxon>Gammaproteobacteria</taxon>
        <taxon>Aeromonadales</taxon>
        <taxon>Succinivibrionaceae</taxon>
        <taxon>Succinivibrionaceae incertae sedis</taxon>
        <taxon>Candidatus Avisuccinivibrio</taxon>
    </lineage>
</organism>
<dbReference type="InterPro" id="IPR001638">
    <property type="entry name" value="Solute-binding_3/MltF_N"/>
</dbReference>
<dbReference type="PANTHER" id="PTHR35936:SF38">
    <property type="entry name" value="GLUTAMINE-BINDING PERIPLASMIC PROTEIN"/>
    <property type="match status" value="1"/>
</dbReference>
<dbReference type="GO" id="GO:0015276">
    <property type="term" value="F:ligand-gated monoatomic ion channel activity"/>
    <property type="evidence" value="ECO:0007669"/>
    <property type="project" value="InterPro"/>
</dbReference>
<dbReference type="Pfam" id="PF00497">
    <property type="entry name" value="SBP_bac_3"/>
    <property type="match status" value="1"/>
</dbReference>
<dbReference type="CDD" id="cd13624">
    <property type="entry name" value="PBP2_Arg_Lys_His"/>
    <property type="match status" value="1"/>
</dbReference>
<dbReference type="AlphaFoldDB" id="A0A9D9GU31"/>
<evidence type="ECO:0000256" key="3">
    <source>
        <dbReference type="SAM" id="SignalP"/>
    </source>
</evidence>
<evidence type="ECO:0000256" key="1">
    <source>
        <dbReference type="ARBA" id="ARBA00010333"/>
    </source>
</evidence>
<evidence type="ECO:0000313" key="7">
    <source>
        <dbReference type="Proteomes" id="UP000823631"/>
    </source>
</evidence>
<comment type="similarity">
    <text evidence="1">Belongs to the bacterial solute-binding protein 3 family.</text>
</comment>
<proteinExistence type="inferred from homology"/>
<gene>
    <name evidence="6" type="ORF">IAB19_05400</name>
</gene>
<dbReference type="GO" id="GO:0016020">
    <property type="term" value="C:membrane"/>
    <property type="evidence" value="ECO:0007669"/>
    <property type="project" value="InterPro"/>
</dbReference>
<evidence type="ECO:0000259" key="4">
    <source>
        <dbReference type="SMART" id="SM00062"/>
    </source>
</evidence>
<accession>A0A9D9GU31</accession>
<comment type="caution">
    <text evidence="6">The sequence shown here is derived from an EMBL/GenBank/DDBJ whole genome shotgun (WGS) entry which is preliminary data.</text>
</comment>
<evidence type="ECO:0000259" key="5">
    <source>
        <dbReference type="SMART" id="SM00079"/>
    </source>
</evidence>
<dbReference type="SMART" id="SM00062">
    <property type="entry name" value="PBPb"/>
    <property type="match status" value="1"/>
</dbReference>
<feature type="domain" description="Ionotropic glutamate receptor C-terminal" evidence="5">
    <location>
        <begin position="24"/>
        <end position="247"/>
    </location>
</feature>
<evidence type="ECO:0000313" key="6">
    <source>
        <dbReference type="EMBL" id="MBO8415795.1"/>
    </source>
</evidence>
<dbReference type="Gene3D" id="3.40.190.10">
    <property type="entry name" value="Periplasmic binding protein-like II"/>
    <property type="match status" value="2"/>
</dbReference>
<dbReference type="SUPFAM" id="SSF53850">
    <property type="entry name" value="Periplasmic binding protein-like II"/>
    <property type="match status" value="1"/>
</dbReference>
<feature type="signal peptide" evidence="3">
    <location>
        <begin position="1"/>
        <end position="22"/>
    </location>
</feature>
<evidence type="ECO:0000256" key="2">
    <source>
        <dbReference type="ARBA" id="ARBA00022729"/>
    </source>
</evidence>
<feature type="domain" description="Solute-binding protein family 3/N-terminal" evidence="4">
    <location>
        <begin position="24"/>
        <end position="248"/>
    </location>
</feature>
<dbReference type="Proteomes" id="UP000823631">
    <property type="component" value="Unassembled WGS sequence"/>
</dbReference>
<name>A0A9D9GU31_9GAMM</name>
<protein>
    <submittedName>
        <fullName evidence="6">Basic amino acid ABC transporter substrate-binding protein</fullName>
    </submittedName>
</protein>
<sequence length="250" mass="26539">MKKITAAIASAVIAAAAFSANAATYKVGTHPTFAPFEFVDAEGTPTGFDVELIKTVLKSQGDEAEIVSMPFDGLIPALLTGQIDAIISGMTITEERQKRVDFSTGYYNSTLSAVVRSADAGKYKSSDDLKGQKICAQIGTTGSAFAEKLSPGQVVNLNNEPDALLELKNGGCEALINDRPVNLYYIKQAGDAAFSELVDEALTSNPDLYGIAVKKGNTELLEKINKGLEDIGKSGELKAVHEQWFGVAPE</sequence>